<evidence type="ECO:0000313" key="5">
    <source>
        <dbReference type="Proteomes" id="UP001054252"/>
    </source>
</evidence>
<evidence type="ECO:0000313" key="4">
    <source>
        <dbReference type="EMBL" id="GKV15286.1"/>
    </source>
</evidence>
<dbReference type="AlphaFoldDB" id="A0AAV5JS88"/>
<sequence length="457" mass="50829">MGSAAKNCLKMPKIVLVPYPAQGHVTPMLKFGLAMLSRGFQPIMVTPEFIHRRLIATSTDTNGIQLMSIPDGLDLGGAGAPDFFAIEKAMEEVMPSHLERLLFQEDEDGGVVCVVIDLLASWAIEVANRCGIPAAGFWTAMLATYRLIAAIPDMVHVGLISDTGLPKNKGTACFLPDQPTLSTEFFPWLIGTQAARKGRFKFWTTALDRSRTLRWLLLNSFSEEHENSDDDHNQQNDLPKIFPVGPFNKHLAIKNPSFWKEDASCLEWLDNQNIDSVIYVSFGSWVSPIGESKVRSLAATLESLGRPFIWVLGAAWREGIPDGYLDSVLKQGKVVSWAPQMQVLQHKAVGFFLTHCGWNSTMEAIQCRRRLLCYPVAGDQFINCYYITHVWKIGARIEGFEQGDLEEGLTKLSKDSEINGRLSRLHERTMGEEARGKIMANLTALSDDLNGQTSETP</sequence>
<dbReference type="PANTHER" id="PTHR11926">
    <property type="entry name" value="GLUCOSYL/GLUCURONOSYL TRANSFERASES"/>
    <property type="match status" value="1"/>
</dbReference>
<accession>A0AAV5JS88</accession>
<dbReference type="Pfam" id="PF00201">
    <property type="entry name" value="UDPGT"/>
    <property type="match status" value="1"/>
</dbReference>
<dbReference type="EMBL" id="BPVZ01000043">
    <property type="protein sequence ID" value="GKV15286.1"/>
    <property type="molecule type" value="Genomic_DNA"/>
</dbReference>
<dbReference type="SUPFAM" id="SSF53756">
    <property type="entry name" value="UDP-Glycosyltransferase/glycogen phosphorylase"/>
    <property type="match status" value="1"/>
</dbReference>
<evidence type="ECO:0000256" key="1">
    <source>
        <dbReference type="ARBA" id="ARBA00009995"/>
    </source>
</evidence>
<dbReference type="FunFam" id="3.40.50.2000:FF:000056">
    <property type="entry name" value="Glycosyltransferase"/>
    <property type="match status" value="1"/>
</dbReference>
<keyword evidence="2" id="KW-0328">Glycosyltransferase</keyword>
<evidence type="ECO:0008006" key="6">
    <source>
        <dbReference type="Google" id="ProtNLM"/>
    </source>
</evidence>
<dbReference type="CDD" id="cd03784">
    <property type="entry name" value="GT1_Gtf-like"/>
    <property type="match status" value="1"/>
</dbReference>
<gene>
    <name evidence="4" type="ORF">SLEP1_g26084</name>
</gene>
<organism evidence="4 5">
    <name type="scientific">Rubroshorea leprosula</name>
    <dbReference type="NCBI Taxonomy" id="152421"/>
    <lineage>
        <taxon>Eukaryota</taxon>
        <taxon>Viridiplantae</taxon>
        <taxon>Streptophyta</taxon>
        <taxon>Embryophyta</taxon>
        <taxon>Tracheophyta</taxon>
        <taxon>Spermatophyta</taxon>
        <taxon>Magnoliopsida</taxon>
        <taxon>eudicotyledons</taxon>
        <taxon>Gunneridae</taxon>
        <taxon>Pentapetalae</taxon>
        <taxon>rosids</taxon>
        <taxon>malvids</taxon>
        <taxon>Malvales</taxon>
        <taxon>Dipterocarpaceae</taxon>
        <taxon>Rubroshorea</taxon>
    </lineage>
</organism>
<reference evidence="4 5" key="1">
    <citation type="journal article" date="2021" name="Commun. Biol.">
        <title>The genome of Shorea leprosula (Dipterocarpaceae) highlights the ecological relevance of drought in aseasonal tropical rainforests.</title>
        <authorList>
            <person name="Ng K.K.S."/>
            <person name="Kobayashi M.J."/>
            <person name="Fawcett J.A."/>
            <person name="Hatakeyama M."/>
            <person name="Paape T."/>
            <person name="Ng C.H."/>
            <person name="Ang C.C."/>
            <person name="Tnah L.H."/>
            <person name="Lee C.T."/>
            <person name="Nishiyama T."/>
            <person name="Sese J."/>
            <person name="O'Brien M.J."/>
            <person name="Copetti D."/>
            <person name="Mohd Noor M.I."/>
            <person name="Ong R.C."/>
            <person name="Putra M."/>
            <person name="Sireger I.Z."/>
            <person name="Indrioko S."/>
            <person name="Kosugi Y."/>
            <person name="Izuno A."/>
            <person name="Isagi Y."/>
            <person name="Lee S.L."/>
            <person name="Shimizu K.K."/>
        </authorList>
    </citation>
    <scope>NUCLEOTIDE SEQUENCE [LARGE SCALE GENOMIC DNA]</scope>
    <source>
        <strain evidence="4">214</strain>
    </source>
</reference>
<proteinExistence type="inferred from homology"/>
<keyword evidence="5" id="KW-1185">Reference proteome</keyword>
<keyword evidence="3" id="KW-0808">Transferase</keyword>
<dbReference type="InterPro" id="IPR002213">
    <property type="entry name" value="UDP_glucos_trans"/>
</dbReference>
<dbReference type="PANTHER" id="PTHR11926:SF1402">
    <property type="entry name" value="GLYCOSYLTRANSFERASE"/>
    <property type="match status" value="1"/>
</dbReference>
<dbReference type="Proteomes" id="UP001054252">
    <property type="component" value="Unassembled WGS sequence"/>
</dbReference>
<comment type="similarity">
    <text evidence="1">Belongs to the UDP-glycosyltransferase family.</text>
</comment>
<dbReference type="Gene3D" id="3.40.50.2000">
    <property type="entry name" value="Glycogen Phosphorylase B"/>
    <property type="match status" value="2"/>
</dbReference>
<comment type="caution">
    <text evidence="4">The sequence shown here is derived from an EMBL/GenBank/DDBJ whole genome shotgun (WGS) entry which is preliminary data.</text>
</comment>
<protein>
    <recommendedName>
        <fullName evidence="6">Glycosyltransferase</fullName>
    </recommendedName>
</protein>
<evidence type="ECO:0000256" key="3">
    <source>
        <dbReference type="ARBA" id="ARBA00022679"/>
    </source>
</evidence>
<dbReference type="GO" id="GO:0080043">
    <property type="term" value="F:quercetin 3-O-glucosyltransferase activity"/>
    <property type="evidence" value="ECO:0007669"/>
    <property type="project" value="TreeGrafter"/>
</dbReference>
<dbReference type="GO" id="GO:0080044">
    <property type="term" value="F:quercetin 7-O-glucosyltransferase activity"/>
    <property type="evidence" value="ECO:0007669"/>
    <property type="project" value="TreeGrafter"/>
</dbReference>
<name>A0AAV5JS88_9ROSI</name>
<evidence type="ECO:0000256" key="2">
    <source>
        <dbReference type="ARBA" id="ARBA00022676"/>
    </source>
</evidence>